<feature type="transmembrane region" description="Helical" evidence="1">
    <location>
        <begin position="106"/>
        <end position="126"/>
    </location>
</feature>
<feature type="transmembrane region" description="Helical" evidence="1">
    <location>
        <begin position="132"/>
        <end position="150"/>
    </location>
</feature>
<dbReference type="OrthoDB" id="3426404at2"/>
<sequence length="185" mass="20151">MPFWFVLAFLYVGATLRGQGIYWLGRVVTEQTLRRTHPHEGWRKRVHDWLQGEGTARGIEVIRRWGLVAIPFAYLTVGFQSMIMAGAGVLRIGWGRFSLAQVPGALAWAAIYSTIGFAVWEAALAAAAGSPWGIAGIAALLVVGVATFAVHRRRTRHTAVPLLVNPVDEPTPATAATPDTARRPE</sequence>
<keyword evidence="1" id="KW-0472">Membrane</keyword>
<keyword evidence="1" id="KW-1133">Transmembrane helix</keyword>
<dbReference type="EMBL" id="WHPC01000056">
    <property type="protein sequence ID" value="MPV37957.1"/>
    <property type="molecule type" value="Genomic_DNA"/>
</dbReference>
<keyword evidence="1" id="KW-0812">Transmembrane</keyword>
<evidence type="ECO:0000313" key="2">
    <source>
        <dbReference type="EMBL" id="MPV37957.1"/>
    </source>
</evidence>
<evidence type="ECO:0000313" key="3">
    <source>
        <dbReference type="Proteomes" id="UP000437709"/>
    </source>
</evidence>
<proteinExistence type="predicted"/>
<evidence type="ECO:0008006" key="4">
    <source>
        <dbReference type="Google" id="ProtNLM"/>
    </source>
</evidence>
<accession>A0A6N7EM79</accession>
<protein>
    <recommendedName>
        <fullName evidence="4">DedA family protein</fullName>
    </recommendedName>
</protein>
<organism evidence="2 3">
    <name type="scientific">Georgenia subflava</name>
    <dbReference type="NCBI Taxonomy" id="1622177"/>
    <lineage>
        <taxon>Bacteria</taxon>
        <taxon>Bacillati</taxon>
        <taxon>Actinomycetota</taxon>
        <taxon>Actinomycetes</taxon>
        <taxon>Micrococcales</taxon>
        <taxon>Bogoriellaceae</taxon>
        <taxon>Georgenia</taxon>
    </lineage>
</organism>
<dbReference type="Proteomes" id="UP000437709">
    <property type="component" value="Unassembled WGS sequence"/>
</dbReference>
<feature type="transmembrane region" description="Helical" evidence="1">
    <location>
        <begin position="72"/>
        <end position="94"/>
    </location>
</feature>
<keyword evidence="3" id="KW-1185">Reference proteome</keyword>
<name>A0A6N7EM79_9MICO</name>
<comment type="caution">
    <text evidence="2">The sequence shown here is derived from an EMBL/GenBank/DDBJ whole genome shotgun (WGS) entry which is preliminary data.</text>
</comment>
<gene>
    <name evidence="2" type="ORF">GB881_13035</name>
</gene>
<reference evidence="2 3" key="1">
    <citation type="submission" date="2019-10" db="EMBL/GenBank/DDBJ databases">
        <title>Georgenia wutianyii sp. nov. and Georgenia yuyongxinii sp. nov. isolated from plateau pika (Ochotona curzoniae) in the Qinghai-Tibet plateau of China.</title>
        <authorList>
            <person name="Tian Z."/>
        </authorList>
    </citation>
    <scope>NUCLEOTIDE SEQUENCE [LARGE SCALE GENOMIC DNA]</scope>
    <source>
        <strain evidence="2 3">JCM 19765</strain>
    </source>
</reference>
<dbReference type="AlphaFoldDB" id="A0A6N7EM79"/>
<evidence type="ECO:0000256" key="1">
    <source>
        <dbReference type="SAM" id="Phobius"/>
    </source>
</evidence>